<keyword evidence="2" id="KW-1185">Reference proteome</keyword>
<dbReference type="Proteomes" id="UP001168821">
    <property type="component" value="Unassembled WGS sequence"/>
</dbReference>
<dbReference type="EMBL" id="JALNTZ010000005">
    <property type="protein sequence ID" value="KAJ3650943.1"/>
    <property type="molecule type" value="Genomic_DNA"/>
</dbReference>
<protein>
    <submittedName>
        <fullName evidence="1">Uncharacterized protein</fullName>
    </submittedName>
</protein>
<evidence type="ECO:0000313" key="2">
    <source>
        <dbReference type="Proteomes" id="UP001168821"/>
    </source>
</evidence>
<sequence>MNQSRSNNTKTQKVLMERKQVYADKVVEAFSEKSSVATPSNVNSVGFNEHPCVTSTMIRISVYPVFSTFTRKCVVEIDFRSSEKRRGKCRKADLSRCDVCCNLQFGVSGDFLMCEKLGGFQNFLDKRAASVRFVWLIVDIEK</sequence>
<evidence type="ECO:0000313" key="1">
    <source>
        <dbReference type="EMBL" id="KAJ3650943.1"/>
    </source>
</evidence>
<dbReference type="AlphaFoldDB" id="A0AA38I8A3"/>
<proteinExistence type="predicted"/>
<organism evidence="1 2">
    <name type="scientific">Zophobas morio</name>
    <dbReference type="NCBI Taxonomy" id="2755281"/>
    <lineage>
        <taxon>Eukaryota</taxon>
        <taxon>Metazoa</taxon>
        <taxon>Ecdysozoa</taxon>
        <taxon>Arthropoda</taxon>
        <taxon>Hexapoda</taxon>
        <taxon>Insecta</taxon>
        <taxon>Pterygota</taxon>
        <taxon>Neoptera</taxon>
        <taxon>Endopterygota</taxon>
        <taxon>Coleoptera</taxon>
        <taxon>Polyphaga</taxon>
        <taxon>Cucujiformia</taxon>
        <taxon>Tenebrionidae</taxon>
        <taxon>Zophobas</taxon>
    </lineage>
</organism>
<comment type="caution">
    <text evidence="1">The sequence shown here is derived from an EMBL/GenBank/DDBJ whole genome shotgun (WGS) entry which is preliminary data.</text>
</comment>
<reference evidence="1" key="1">
    <citation type="journal article" date="2023" name="G3 (Bethesda)">
        <title>Whole genome assemblies of Zophobas morio and Tenebrio molitor.</title>
        <authorList>
            <person name="Kaur S."/>
            <person name="Stinson S.A."/>
            <person name="diCenzo G.C."/>
        </authorList>
    </citation>
    <scope>NUCLEOTIDE SEQUENCE</scope>
    <source>
        <strain evidence="1">QUZm001</strain>
    </source>
</reference>
<name>A0AA38I8A3_9CUCU</name>
<accession>A0AA38I8A3</accession>
<gene>
    <name evidence="1" type="ORF">Zmor_017018</name>
</gene>